<reference evidence="1 2" key="1">
    <citation type="submission" date="2021-07" db="EMBL/GenBank/DDBJ databases">
        <authorList>
            <person name="Palmer J.M."/>
        </authorList>
    </citation>
    <scope>NUCLEOTIDE SEQUENCE [LARGE SCALE GENOMIC DNA]</scope>
    <source>
        <strain evidence="1 2">AT_MEX2019</strain>
        <tissue evidence="1">Muscle</tissue>
    </source>
</reference>
<accession>A0ABU7AYR7</accession>
<dbReference type="InterPro" id="IPR036900">
    <property type="entry name" value="A-D-PHexomutase_C_sf"/>
</dbReference>
<keyword evidence="2" id="KW-1185">Reference proteome</keyword>
<dbReference type="PANTHER" id="PTHR22573:SF27">
    <property type="entry name" value="PHOSPHOGLUCOMUTASE-LIKE PROTEIN 5"/>
    <property type="match status" value="1"/>
</dbReference>
<protein>
    <submittedName>
        <fullName evidence="1">Phosphoglucomutase-5</fullName>
    </submittedName>
</protein>
<gene>
    <name evidence="1" type="primary">PGM5_1</name>
    <name evidence="1" type="ORF">ATANTOWER_016899</name>
</gene>
<dbReference type="Pfam" id="PF24947">
    <property type="entry name" value="PGM1_C_vert_fung"/>
    <property type="match status" value="1"/>
</dbReference>
<dbReference type="Proteomes" id="UP001345963">
    <property type="component" value="Unassembled WGS sequence"/>
</dbReference>
<dbReference type="PANTHER" id="PTHR22573">
    <property type="entry name" value="PHOSPHOHEXOMUTASE FAMILY MEMBER"/>
    <property type="match status" value="1"/>
</dbReference>
<evidence type="ECO:0000313" key="2">
    <source>
        <dbReference type="Proteomes" id="UP001345963"/>
    </source>
</evidence>
<dbReference type="InterPro" id="IPR045244">
    <property type="entry name" value="PGM"/>
</dbReference>
<dbReference type="EMBL" id="JAHUTI010032996">
    <property type="protein sequence ID" value="MED6243228.1"/>
    <property type="molecule type" value="Genomic_DNA"/>
</dbReference>
<sequence>MKKNIPKPLYYHHYHVSKGLKIMFTDSSRLVFRMSGSGGGTGTTIRIYAESFERDPERHSRETQVVLGPLIAIALKISNIHERTGRRGPNVIT</sequence>
<dbReference type="Gene3D" id="3.30.310.50">
    <property type="entry name" value="Alpha-D-phosphohexomutase, C-terminal domain"/>
    <property type="match status" value="1"/>
</dbReference>
<name>A0ABU7AYR7_9TELE</name>
<proteinExistence type="predicted"/>
<dbReference type="SUPFAM" id="SSF55957">
    <property type="entry name" value="Phosphoglucomutase, C-terminal domain"/>
    <property type="match status" value="1"/>
</dbReference>
<organism evidence="1 2">
    <name type="scientific">Ataeniobius toweri</name>
    <dbReference type="NCBI Taxonomy" id="208326"/>
    <lineage>
        <taxon>Eukaryota</taxon>
        <taxon>Metazoa</taxon>
        <taxon>Chordata</taxon>
        <taxon>Craniata</taxon>
        <taxon>Vertebrata</taxon>
        <taxon>Euteleostomi</taxon>
        <taxon>Actinopterygii</taxon>
        <taxon>Neopterygii</taxon>
        <taxon>Teleostei</taxon>
        <taxon>Neoteleostei</taxon>
        <taxon>Acanthomorphata</taxon>
        <taxon>Ovalentaria</taxon>
        <taxon>Atherinomorphae</taxon>
        <taxon>Cyprinodontiformes</taxon>
        <taxon>Goodeidae</taxon>
        <taxon>Ataeniobius</taxon>
    </lineage>
</organism>
<comment type="caution">
    <text evidence="1">The sequence shown here is derived from an EMBL/GenBank/DDBJ whole genome shotgun (WGS) entry which is preliminary data.</text>
</comment>
<evidence type="ECO:0000313" key="1">
    <source>
        <dbReference type="EMBL" id="MED6243228.1"/>
    </source>
</evidence>